<dbReference type="AlphaFoldDB" id="A0A1M6Z8A0"/>
<dbReference type="InterPro" id="IPR009677">
    <property type="entry name" value="DUF1266"/>
</dbReference>
<evidence type="ECO:0000313" key="4">
    <source>
        <dbReference type="Proteomes" id="UP000184123"/>
    </source>
</evidence>
<name>A0A1M6Z8A0_9GAMM</name>
<evidence type="ECO:0000313" key="3">
    <source>
        <dbReference type="EMBL" id="SHL26686.1"/>
    </source>
</evidence>
<dbReference type="EMBL" id="BJXU01000093">
    <property type="protein sequence ID" value="GEN24471.1"/>
    <property type="molecule type" value="Genomic_DNA"/>
</dbReference>
<feature type="domain" description="DUF1266" evidence="1">
    <location>
        <begin position="621"/>
        <end position="768"/>
    </location>
</feature>
<feature type="domain" description="DUF1266" evidence="1">
    <location>
        <begin position="197"/>
        <end position="353"/>
    </location>
</feature>
<dbReference type="STRING" id="44933.SAMN05660971_00003"/>
<dbReference type="OrthoDB" id="6177842at2"/>
<keyword evidence="5" id="KW-1185">Reference proteome</keyword>
<protein>
    <recommendedName>
        <fullName evidence="1">DUF1266 domain-containing protein</fullName>
    </recommendedName>
</protein>
<dbReference type="RefSeq" id="WP_073432995.1">
    <property type="nucleotide sequence ID" value="NZ_BJXU01000093.1"/>
</dbReference>
<evidence type="ECO:0000313" key="5">
    <source>
        <dbReference type="Proteomes" id="UP000321726"/>
    </source>
</evidence>
<organism evidence="3 4">
    <name type="scientific">Halomonas cupida</name>
    <dbReference type="NCBI Taxonomy" id="44933"/>
    <lineage>
        <taxon>Bacteria</taxon>
        <taxon>Pseudomonadati</taxon>
        <taxon>Pseudomonadota</taxon>
        <taxon>Gammaproteobacteria</taxon>
        <taxon>Oceanospirillales</taxon>
        <taxon>Halomonadaceae</taxon>
        <taxon>Halomonas</taxon>
    </lineage>
</organism>
<accession>A0A1M6Z8A0</accession>
<gene>
    <name evidence="2" type="ORF">HCU01_24200</name>
    <name evidence="3" type="ORF">SAMN05660971_00003</name>
</gene>
<sequence length="818" mass="92072">MVDVVDAWWAQQLVLCDWAFMPDPLMLPEEAAGERLSALEVTDRGELAWRLVELRAGVEVSASSLLAGLELSALAGAAGWLSRDQAQQWGRSHCRAIYEHFADLDNWLQALCAERSQDGWVIGDGGLLESCQALSRIEAEHEGVTWELLGEALGKASPERLWPDADEQHIWRLRAGFSPVLTTTPSELDWPDAMVWLQDVWQVNGHDDLVRAILWLCSQGDRQAWDIDAARLMQVSAEERLAWCEGLGPRERNYGRLLRQYVEQGEPLEWAAWDWLRAVDLAWAGLCAGWLDDEESCLLATHAGDLVLRRYSDWSALARSWQRGRSLFEGLDRLPLLAQDWQLLMTSRVSPWRISLNGLLDADSIEASRQYIRQWRGDARHWVLALAAVREPELATRQGPTVDVPESRAIEARKYLAESLDLHADEGAGALVRYWLPAQAHHLNQLAADASHRALPPPNTPFGSVPRNDIAARDSLASATRHSATIHMAEKYAFYLLMSMDSGQFDAEQLQQMAVSLKDVLCRFYSSARRLLDAWDTWDGLLPEPDQPSLSLEIRWHLDDPGSLFHWLDWSSGAWQEPGERPCLTHFTALSLVGPLNSAAWSMPHVESEREGSSILDWVDSHYGLHSAAELIDFVNFLLEAGDRQEYQINYAPYTLNHARLNSEIATLESGECNEEERNHLARLTRVRDNTDGCNEVDLCAWDLAQAIDLAIAGRQLGWLSAEDFQSMLERGYHLASQHYAGWQDYAQGLYAGFSFFMGETEERESFLASFQQALVGWLTAAPPLAGSWASLDYPGARPRHWAPLHIDTLPGDGRTLH</sequence>
<evidence type="ECO:0000313" key="2">
    <source>
        <dbReference type="EMBL" id="GEN24471.1"/>
    </source>
</evidence>
<evidence type="ECO:0000259" key="1">
    <source>
        <dbReference type="Pfam" id="PF06889"/>
    </source>
</evidence>
<dbReference type="Pfam" id="PF06889">
    <property type="entry name" value="DUF1266"/>
    <property type="match status" value="2"/>
</dbReference>
<reference evidence="3 4" key="1">
    <citation type="submission" date="2016-11" db="EMBL/GenBank/DDBJ databases">
        <authorList>
            <person name="Jaros S."/>
            <person name="Januszkiewicz K."/>
            <person name="Wedrychowicz H."/>
        </authorList>
    </citation>
    <scope>NUCLEOTIDE SEQUENCE [LARGE SCALE GENOMIC DNA]</scope>
    <source>
        <strain evidence="3 4">DSM 4740</strain>
    </source>
</reference>
<proteinExistence type="predicted"/>
<dbReference type="Proteomes" id="UP000184123">
    <property type="component" value="Unassembled WGS sequence"/>
</dbReference>
<dbReference type="EMBL" id="FRCA01000001">
    <property type="protein sequence ID" value="SHL26686.1"/>
    <property type="molecule type" value="Genomic_DNA"/>
</dbReference>
<dbReference type="Proteomes" id="UP000321726">
    <property type="component" value="Unassembled WGS sequence"/>
</dbReference>
<reference evidence="2 5" key="2">
    <citation type="submission" date="2019-07" db="EMBL/GenBank/DDBJ databases">
        <title>Whole genome shotgun sequence of Halomonas cupida NBRC 102219.</title>
        <authorList>
            <person name="Hosoyama A."/>
            <person name="Uohara A."/>
            <person name="Ohji S."/>
            <person name="Ichikawa N."/>
        </authorList>
    </citation>
    <scope>NUCLEOTIDE SEQUENCE [LARGE SCALE GENOMIC DNA]</scope>
    <source>
        <strain evidence="2 5">NBRC 102219</strain>
    </source>
</reference>